<name>A0AAW1WLA5_RUBAR</name>
<dbReference type="InterPro" id="IPR042277">
    <property type="entry name" value="IST1-like"/>
</dbReference>
<comment type="caution">
    <text evidence="3">The sequence shown here is derived from an EMBL/GenBank/DDBJ whole genome shotgun (WGS) entry which is preliminary data.</text>
</comment>
<dbReference type="Proteomes" id="UP001457282">
    <property type="component" value="Unassembled WGS sequence"/>
</dbReference>
<dbReference type="Pfam" id="PF03398">
    <property type="entry name" value="Ist1"/>
    <property type="match status" value="1"/>
</dbReference>
<accession>A0AAW1WLA5</accession>
<feature type="region of interest" description="Disordered" evidence="2">
    <location>
        <begin position="328"/>
        <end position="353"/>
    </location>
</feature>
<feature type="compositionally biased region" description="Basic and acidic residues" evidence="2">
    <location>
        <begin position="458"/>
        <end position="468"/>
    </location>
</feature>
<gene>
    <name evidence="3" type="ORF">M0R45_033078</name>
</gene>
<organism evidence="3 4">
    <name type="scientific">Rubus argutus</name>
    <name type="common">Southern blackberry</name>
    <dbReference type="NCBI Taxonomy" id="59490"/>
    <lineage>
        <taxon>Eukaryota</taxon>
        <taxon>Viridiplantae</taxon>
        <taxon>Streptophyta</taxon>
        <taxon>Embryophyta</taxon>
        <taxon>Tracheophyta</taxon>
        <taxon>Spermatophyta</taxon>
        <taxon>Magnoliopsida</taxon>
        <taxon>eudicotyledons</taxon>
        <taxon>Gunneridae</taxon>
        <taxon>Pentapetalae</taxon>
        <taxon>rosids</taxon>
        <taxon>fabids</taxon>
        <taxon>Rosales</taxon>
        <taxon>Rosaceae</taxon>
        <taxon>Rosoideae</taxon>
        <taxon>Rosoideae incertae sedis</taxon>
        <taxon>Rubus</taxon>
    </lineage>
</organism>
<evidence type="ECO:0000256" key="1">
    <source>
        <dbReference type="ARBA" id="ARBA00005536"/>
    </source>
</evidence>
<dbReference type="PANTHER" id="PTHR12161:SF44">
    <property type="entry name" value="REGULATOR OF VPS4 ACTIVITY IN THE MVB PATHWAY PROTEIN"/>
    <property type="match status" value="1"/>
</dbReference>
<dbReference type="PANTHER" id="PTHR12161">
    <property type="entry name" value="IST1 FAMILY MEMBER"/>
    <property type="match status" value="1"/>
</dbReference>
<evidence type="ECO:0008006" key="5">
    <source>
        <dbReference type="Google" id="ProtNLM"/>
    </source>
</evidence>
<dbReference type="InterPro" id="IPR005061">
    <property type="entry name" value="Ist1"/>
</dbReference>
<reference evidence="3 4" key="1">
    <citation type="journal article" date="2023" name="G3 (Bethesda)">
        <title>A chromosome-length genome assembly and annotation of blackberry (Rubus argutus, cv. 'Hillquist').</title>
        <authorList>
            <person name="Bruna T."/>
            <person name="Aryal R."/>
            <person name="Dudchenko O."/>
            <person name="Sargent D.J."/>
            <person name="Mead D."/>
            <person name="Buti M."/>
            <person name="Cavallini A."/>
            <person name="Hytonen T."/>
            <person name="Andres J."/>
            <person name="Pham M."/>
            <person name="Weisz D."/>
            <person name="Mascagni F."/>
            <person name="Usai G."/>
            <person name="Natali L."/>
            <person name="Bassil N."/>
            <person name="Fernandez G.E."/>
            <person name="Lomsadze A."/>
            <person name="Armour M."/>
            <person name="Olukolu B."/>
            <person name="Poorten T."/>
            <person name="Britton C."/>
            <person name="Davik J."/>
            <person name="Ashrafi H."/>
            <person name="Aiden E.L."/>
            <person name="Borodovsky M."/>
            <person name="Worthington M."/>
        </authorList>
    </citation>
    <scope>NUCLEOTIDE SEQUENCE [LARGE SCALE GENOMIC DNA]</scope>
    <source>
        <strain evidence="3">PI 553951</strain>
    </source>
</reference>
<dbReference type="FunFam" id="1.20.1260.60:FF:000002">
    <property type="entry name" value="Vacuolar protein sorting-associated protein IST1"/>
    <property type="match status" value="1"/>
</dbReference>
<sequence>MFDILFGWRKASKCKQLIKQVQCRLKLLKNKRATIVRQLREDAAELIRNGYQDKAFNRVEQIIKDECIVAVYELLDNFCEFILLHISYIRRHKDCPNDINEAVSSLIYASARCGDLPELRTIRKLFGERYGQKFAMTALELFPGNLVNCQVIEKLSLKAVSDDMKHRLVNEIARNYFIKPEVLAIEYYSEWQQKVKDFGGHHVLDSNVHTYYEIDDMQILTVEEVESEDVHDSNISGTTSVARLAPTISDSPVHNEIQEEQDCAEVGFPRDGEIVVYKEDIEEVQSCTTRDGDDSQDQRAFKFKASVPKKENLEKSCDRNYVETWSENSGSKVPRRSFKGNGKRPRKRSVSQENQFLKDNECRSYYTRKHQKKMGANIFSCKCSLVNPCYVCNGKENVDFEVPTLKQNRGISTRVGFANPCHEHKSLYGNGAMVYNVFTYPDYQPKMQSKVFNKETEEESGFRCRRDTSSSSSSSPNVTSSWTRKEMVPPYLRNVTMPPERVKDKRKEEFQRSISDCFPYPTHVHPKLPDYDDIAAQFMALKRERLQTKPPHTNQL</sequence>
<dbReference type="GO" id="GO:0015031">
    <property type="term" value="P:protein transport"/>
    <property type="evidence" value="ECO:0007669"/>
    <property type="project" value="InterPro"/>
</dbReference>
<evidence type="ECO:0000313" key="3">
    <source>
        <dbReference type="EMBL" id="KAK9924724.1"/>
    </source>
</evidence>
<feature type="region of interest" description="Disordered" evidence="2">
    <location>
        <begin position="458"/>
        <end position="485"/>
    </location>
</feature>
<dbReference type="AlphaFoldDB" id="A0AAW1WLA5"/>
<feature type="compositionally biased region" description="Basic residues" evidence="2">
    <location>
        <begin position="333"/>
        <end position="349"/>
    </location>
</feature>
<evidence type="ECO:0000313" key="4">
    <source>
        <dbReference type="Proteomes" id="UP001457282"/>
    </source>
</evidence>
<dbReference type="EMBL" id="JBEDUW010000006">
    <property type="protein sequence ID" value="KAK9924724.1"/>
    <property type="molecule type" value="Genomic_DNA"/>
</dbReference>
<comment type="similarity">
    <text evidence="1">Belongs to the IST1 family.</text>
</comment>
<proteinExistence type="inferred from homology"/>
<evidence type="ECO:0000256" key="2">
    <source>
        <dbReference type="SAM" id="MobiDB-lite"/>
    </source>
</evidence>
<protein>
    <recommendedName>
        <fullName evidence="5">Vacuolar protein sorting-associated protein Ist1</fullName>
    </recommendedName>
</protein>
<dbReference type="Gene3D" id="1.20.1260.60">
    <property type="entry name" value="Vacuolar protein sorting-associated protein Ist1"/>
    <property type="match status" value="1"/>
</dbReference>
<keyword evidence="4" id="KW-1185">Reference proteome</keyword>